<proteinExistence type="predicted"/>
<dbReference type="STRING" id="1798374.A2Z33_02900"/>
<feature type="transmembrane region" description="Helical" evidence="8">
    <location>
        <begin position="168"/>
        <end position="187"/>
    </location>
</feature>
<evidence type="ECO:0000313" key="10">
    <source>
        <dbReference type="Proteomes" id="UP000178448"/>
    </source>
</evidence>
<comment type="caution">
    <text evidence="9">The sequence shown here is derived from an EMBL/GenBank/DDBJ whole genome shotgun (WGS) entry which is preliminary data.</text>
</comment>
<feature type="transmembrane region" description="Helical" evidence="8">
    <location>
        <begin position="360"/>
        <end position="377"/>
    </location>
</feature>
<feature type="transmembrane region" description="Helical" evidence="8">
    <location>
        <begin position="98"/>
        <end position="116"/>
    </location>
</feature>
<evidence type="ECO:0000256" key="8">
    <source>
        <dbReference type="SAM" id="Phobius"/>
    </source>
</evidence>
<keyword evidence="3" id="KW-0328">Glycosyltransferase</keyword>
<accession>A0A1F5YMG6</accession>
<feature type="transmembrane region" description="Helical" evidence="8">
    <location>
        <begin position="338"/>
        <end position="354"/>
    </location>
</feature>
<dbReference type="InterPro" id="IPR050297">
    <property type="entry name" value="LipidA_mod_glycosyltrf_83"/>
</dbReference>
<gene>
    <name evidence="9" type="ORF">A2Z33_02900</name>
</gene>
<evidence type="ECO:0000256" key="7">
    <source>
        <dbReference type="ARBA" id="ARBA00023136"/>
    </source>
</evidence>
<protein>
    <recommendedName>
        <fullName evidence="11">Glycosyltransferase RgtA/B/C/D-like domain-containing protein</fullName>
    </recommendedName>
</protein>
<dbReference type="Proteomes" id="UP000178448">
    <property type="component" value="Unassembled WGS sequence"/>
</dbReference>
<evidence type="ECO:0000256" key="6">
    <source>
        <dbReference type="ARBA" id="ARBA00022989"/>
    </source>
</evidence>
<feature type="transmembrane region" description="Helical" evidence="8">
    <location>
        <begin position="7"/>
        <end position="24"/>
    </location>
</feature>
<comment type="subcellular location">
    <subcellularLocation>
        <location evidence="1">Cell membrane</location>
        <topology evidence="1">Multi-pass membrane protein</topology>
    </subcellularLocation>
</comment>
<keyword evidence="7 8" id="KW-0472">Membrane</keyword>
<evidence type="ECO:0000313" key="9">
    <source>
        <dbReference type="EMBL" id="OGG01336.1"/>
    </source>
</evidence>
<feature type="transmembrane region" description="Helical" evidence="8">
    <location>
        <begin position="238"/>
        <end position="257"/>
    </location>
</feature>
<evidence type="ECO:0000256" key="2">
    <source>
        <dbReference type="ARBA" id="ARBA00022475"/>
    </source>
</evidence>
<dbReference type="GO" id="GO:0010041">
    <property type="term" value="P:response to iron(III) ion"/>
    <property type="evidence" value="ECO:0007669"/>
    <property type="project" value="TreeGrafter"/>
</dbReference>
<evidence type="ECO:0000256" key="5">
    <source>
        <dbReference type="ARBA" id="ARBA00022692"/>
    </source>
</evidence>
<evidence type="ECO:0008006" key="11">
    <source>
        <dbReference type="Google" id="ProtNLM"/>
    </source>
</evidence>
<keyword evidence="6 8" id="KW-1133">Transmembrane helix</keyword>
<name>A0A1F5YMG6_9BACT</name>
<evidence type="ECO:0000256" key="3">
    <source>
        <dbReference type="ARBA" id="ARBA00022676"/>
    </source>
</evidence>
<feature type="transmembrane region" description="Helical" evidence="8">
    <location>
        <begin position="412"/>
        <end position="432"/>
    </location>
</feature>
<dbReference type="GO" id="GO:0009103">
    <property type="term" value="P:lipopolysaccharide biosynthetic process"/>
    <property type="evidence" value="ECO:0007669"/>
    <property type="project" value="UniProtKB-ARBA"/>
</dbReference>
<reference evidence="9 10" key="1">
    <citation type="journal article" date="2016" name="Nat. Commun.">
        <title>Thousands of microbial genomes shed light on interconnected biogeochemical processes in an aquifer system.</title>
        <authorList>
            <person name="Anantharaman K."/>
            <person name="Brown C.T."/>
            <person name="Hug L.A."/>
            <person name="Sharon I."/>
            <person name="Castelle C.J."/>
            <person name="Probst A.J."/>
            <person name="Thomas B.C."/>
            <person name="Singh A."/>
            <person name="Wilkins M.J."/>
            <person name="Karaoz U."/>
            <person name="Brodie E.L."/>
            <person name="Williams K.H."/>
            <person name="Hubbard S.S."/>
            <person name="Banfield J.F."/>
        </authorList>
    </citation>
    <scope>NUCLEOTIDE SEQUENCE [LARGE SCALE GENOMIC DNA]</scope>
</reference>
<dbReference type="PANTHER" id="PTHR33908:SF3">
    <property type="entry name" value="UNDECAPRENYL PHOSPHATE-ALPHA-4-AMINO-4-DEOXY-L-ARABINOSE ARABINOSYL TRANSFERASE"/>
    <property type="match status" value="1"/>
</dbReference>
<keyword evidence="4" id="KW-0808">Transferase</keyword>
<feature type="transmembrane region" description="Helical" evidence="8">
    <location>
        <begin position="199"/>
        <end position="226"/>
    </location>
</feature>
<sequence>MKPGLTGLVILGVITVAAFLIRVADIGNLPPSLSWDEASIGYNAYSILTTGRDEHGKLLPLYAFAAYGDYKPPLPVYLTVPFVAVLGLNETAVRMPSVLSGTAAVVLTYFLCLELFRRVKIAGPSRKKGITATGSLPSLPEGQVAAVGLTAAAVLAVSPWHIQLSRAGWEANIATTLVIAGVCLLLIAARKPFLYTVSLLPFVLAIYTFNSARYAAPLIACAVLILSNKTWAKYRKSLAAGLVIAFVTLLPILPHLLSPQARLRFTEVNIFTDPAPVNRSNQLTGIDGNTVIARIIHNRRIGYIRSFLSHYLDHFEPDFLFIRGDGNPKFSLRDTGQLYLLEFPLLVAGIFLLWRMLPRTALILSAWLLLAIIPAATARETPHALRTEGTLPVWQIFIAFSVVTFTSRLRGWWRYGVIGALILAYLFSWSHFWHVYRNHYAYEYSGEWQYGYREAIRAAGKIGNAYDRIVITESIGRPYMYVLFYTRYGPAEFRAGRDDSFDTAGFYHVNGFGKYRFSDTVTEWQGDTLYIMPPKVVPTNARVLETVKLLSGEPVLVLFDII</sequence>
<evidence type="ECO:0000256" key="1">
    <source>
        <dbReference type="ARBA" id="ARBA00004651"/>
    </source>
</evidence>
<dbReference type="AlphaFoldDB" id="A0A1F5YMG6"/>
<dbReference type="PANTHER" id="PTHR33908">
    <property type="entry name" value="MANNOSYLTRANSFERASE YKCB-RELATED"/>
    <property type="match status" value="1"/>
</dbReference>
<keyword evidence="2" id="KW-1003">Cell membrane</keyword>
<organism evidence="9 10">
    <name type="scientific">Candidatus Gottesmanbacteria bacterium RBG_16_52_11</name>
    <dbReference type="NCBI Taxonomy" id="1798374"/>
    <lineage>
        <taxon>Bacteria</taxon>
        <taxon>Candidatus Gottesmaniibacteriota</taxon>
    </lineage>
</organism>
<dbReference type="GO" id="GO:0016763">
    <property type="term" value="F:pentosyltransferase activity"/>
    <property type="evidence" value="ECO:0007669"/>
    <property type="project" value="TreeGrafter"/>
</dbReference>
<keyword evidence="5 8" id="KW-0812">Transmembrane</keyword>
<evidence type="ECO:0000256" key="4">
    <source>
        <dbReference type="ARBA" id="ARBA00022679"/>
    </source>
</evidence>
<dbReference type="GO" id="GO:0005886">
    <property type="term" value="C:plasma membrane"/>
    <property type="evidence" value="ECO:0007669"/>
    <property type="project" value="UniProtKB-SubCell"/>
</dbReference>
<dbReference type="EMBL" id="MFJD01000017">
    <property type="protein sequence ID" value="OGG01336.1"/>
    <property type="molecule type" value="Genomic_DNA"/>
</dbReference>